<dbReference type="Proteomes" id="UP000774617">
    <property type="component" value="Unassembled WGS sequence"/>
</dbReference>
<protein>
    <recommendedName>
        <fullName evidence="9">Protein SERAC1</fullName>
    </recommendedName>
</protein>
<evidence type="ECO:0000256" key="3">
    <source>
        <dbReference type="ARBA" id="ARBA00004370"/>
    </source>
</evidence>
<reference evidence="7 8" key="1">
    <citation type="journal article" date="2021" name="Nat. Commun.">
        <title>Genetic determinants of endophytism in the Arabidopsis root mycobiome.</title>
        <authorList>
            <person name="Mesny F."/>
            <person name="Miyauchi S."/>
            <person name="Thiergart T."/>
            <person name="Pickel B."/>
            <person name="Atanasova L."/>
            <person name="Karlsson M."/>
            <person name="Huettel B."/>
            <person name="Barry K.W."/>
            <person name="Haridas S."/>
            <person name="Chen C."/>
            <person name="Bauer D."/>
            <person name="Andreopoulos W."/>
            <person name="Pangilinan J."/>
            <person name="LaButti K."/>
            <person name="Riley R."/>
            <person name="Lipzen A."/>
            <person name="Clum A."/>
            <person name="Drula E."/>
            <person name="Henrissat B."/>
            <person name="Kohler A."/>
            <person name="Grigoriev I.V."/>
            <person name="Martin F.M."/>
            <person name="Hacquard S."/>
        </authorList>
    </citation>
    <scope>NUCLEOTIDE SEQUENCE [LARGE SCALE GENOMIC DNA]</scope>
    <source>
        <strain evidence="7 8">MPI-SDFR-AT-0080</strain>
    </source>
</reference>
<dbReference type="InterPro" id="IPR052374">
    <property type="entry name" value="SERAC1"/>
</dbReference>
<keyword evidence="4" id="KW-0256">Endoplasmic reticulum</keyword>
<evidence type="ECO:0008006" key="9">
    <source>
        <dbReference type="Google" id="ProtNLM"/>
    </source>
</evidence>
<proteinExistence type="predicted"/>
<evidence type="ECO:0000256" key="6">
    <source>
        <dbReference type="ARBA" id="ARBA00023136"/>
    </source>
</evidence>
<gene>
    <name evidence="7" type="ORF">B0J12DRAFT_22576</name>
</gene>
<dbReference type="EMBL" id="JAGTJR010000001">
    <property type="protein sequence ID" value="KAH7065011.1"/>
    <property type="molecule type" value="Genomic_DNA"/>
</dbReference>
<comment type="subcellular location">
    <subcellularLocation>
        <location evidence="2">Endoplasmic reticulum</location>
    </subcellularLocation>
    <subcellularLocation>
        <location evidence="3">Membrane</location>
    </subcellularLocation>
    <subcellularLocation>
        <location evidence="1">Mitochondrion</location>
    </subcellularLocation>
</comment>
<sequence length="334" mass="37359">MTRDKVLTFRARQLPQDIDEAEAIQLLLQAFRPKQAVAVRIGSLVYSLATCDETRFKTATFTVVPLPACPKDQREKHFFVERNGVDCDFIIDKHFLDFTVLNQAHDDDHLLDCIAISGLVSHPFGSWKQRGDGDCFMWLRDGLPKTLNGVRTILYGYKSHMVLSHSFQNSTGIAMKLVNRLTVMGFGSAHSKPLIFIDHSLGGIVLKAGMVVLIGYSDRQPSIIGCIKSVICFGLPHKGMTTPQLITMVKGQPSEKLVQTLCVDPEYLQHIDMCSAASRSSATLRWCHFLRRRPQKPWLKAPAESGAGAGQTWSWYIATRPFTNAHCPWMISIA</sequence>
<name>A0ABQ8GUS4_9PEZI</name>
<accession>A0ABQ8GUS4</accession>
<evidence type="ECO:0000256" key="1">
    <source>
        <dbReference type="ARBA" id="ARBA00004173"/>
    </source>
</evidence>
<evidence type="ECO:0000313" key="8">
    <source>
        <dbReference type="Proteomes" id="UP000774617"/>
    </source>
</evidence>
<dbReference type="PANTHER" id="PTHR48182:SF2">
    <property type="entry name" value="PROTEIN SERAC1"/>
    <property type="match status" value="1"/>
</dbReference>
<keyword evidence="5" id="KW-0496">Mitochondrion</keyword>
<evidence type="ECO:0000256" key="2">
    <source>
        <dbReference type="ARBA" id="ARBA00004240"/>
    </source>
</evidence>
<evidence type="ECO:0000256" key="5">
    <source>
        <dbReference type="ARBA" id="ARBA00023128"/>
    </source>
</evidence>
<keyword evidence="8" id="KW-1185">Reference proteome</keyword>
<evidence type="ECO:0000313" key="7">
    <source>
        <dbReference type="EMBL" id="KAH7065011.1"/>
    </source>
</evidence>
<comment type="caution">
    <text evidence="7">The sequence shown here is derived from an EMBL/GenBank/DDBJ whole genome shotgun (WGS) entry which is preliminary data.</text>
</comment>
<keyword evidence="6" id="KW-0472">Membrane</keyword>
<dbReference type="PANTHER" id="PTHR48182">
    <property type="entry name" value="PROTEIN SERAC1"/>
    <property type="match status" value="1"/>
</dbReference>
<evidence type="ECO:0000256" key="4">
    <source>
        <dbReference type="ARBA" id="ARBA00022824"/>
    </source>
</evidence>
<organism evidence="7 8">
    <name type="scientific">Macrophomina phaseolina</name>
    <dbReference type="NCBI Taxonomy" id="35725"/>
    <lineage>
        <taxon>Eukaryota</taxon>
        <taxon>Fungi</taxon>
        <taxon>Dikarya</taxon>
        <taxon>Ascomycota</taxon>
        <taxon>Pezizomycotina</taxon>
        <taxon>Dothideomycetes</taxon>
        <taxon>Dothideomycetes incertae sedis</taxon>
        <taxon>Botryosphaeriales</taxon>
        <taxon>Botryosphaeriaceae</taxon>
        <taxon>Macrophomina</taxon>
    </lineage>
</organism>